<keyword evidence="3" id="KW-1185">Reference proteome</keyword>
<evidence type="ECO:0000256" key="1">
    <source>
        <dbReference type="SAM" id="MobiDB-lite"/>
    </source>
</evidence>
<gene>
    <name evidence="2" type="ORF">J2045_003027</name>
</gene>
<reference evidence="2 3" key="1">
    <citation type="submission" date="2023-07" db="EMBL/GenBank/DDBJ databases">
        <title>Genomic Encyclopedia of Type Strains, Phase IV (KMG-IV): sequencing the most valuable type-strain genomes for metagenomic binning, comparative biology and taxonomic classification.</title>
        <authorList>
            <person name="Goeker M."/>
        </authorList>
    </citation>
    <scope>NUCLEOTIDE SEQUENCE [LARGE SCALE GENOMIC DNA]</scope>
    <source>
        <strain evidence="2 3">DSM 1111</strain>
    </source>
</reference>
<dbReference type="EMBL" id="JAUSUW010000008">
    <property type="protein sequence ID" value="MDQ0421983.1"/>
    <property type="molecule type" value="Genomic_DNA"/>
</dbReference>
<accession>A0ABU0G9F6</accession>
<evidence type="ECO:0000313" key="2">
    <source>
        <dbReference type="EMBL" id="MDQ0421983.1"/>
    </source>
</evidence>
<organism evidence="2 3">
    <name type="scientific">Peteryoungia aggregata LMG 23059</name>
    <dbReference type="NCBI Taxonomy" id="1368425"/>
    <lineage>
        <taxon>Bacteria</taxon>
        <taxon>Pseudomonadati</taxon>
        <taxon>Pseudomonadota</taxon>
        <taxon>Alphaproteobacteria</taxon>
        <taxon>Hyphomicrobiales</taxon>
        <taxon>Rhizobiaceae</taxon>
        <taxon>Peteryoungia</taxon>
    </lineage>
</organism>
<name>A0ABU0G9F6_9HYPH</name>
<sequence length="121" mass="12812">MRNSVVLVGKMPLTLTLTPQAGRGDGKRDAARPFSPLQRGEGAGRRMRGKVISVMDSGHALPTSPLRGELDAKRRVGVIRATSSMLLGHAGVQHITPPRSFAPTLPLKGRVSTAAEGRITP</sequence>
<dbReference type="Proteomes" id="UP001238496">
    <property type="component" value="Unassembled WGS sequence"/>
</dbReference>
<proteinExistence type="predicted"/>
<feature type="region of interest" description="Disordered" evidence="1">
    <location>
        <begin position="16"/>
        <end position="47"/>
    </location>
</feature>
<evidence type="ECO:0000313" key="3">
    <source>
        <dbReference type="Proteomes" id="UP001238496"/>
    </source>
</evidence>
<comment type="caution">
    <text evidence="2">The sequence shown here is derived from an EMBL/GenBank/DDBJ whole genome shotgun (WGS) entry which is preliminary data.</text>
</comment>
<protein>
    <submittedName>
        <fullName evidence="2">Uncharacterized protein</fullName>
    </submittedName>
</protein>